<accession>A0A8T0R031</accession>
<dbReference type="EMBL" id="CM029048">
    <property type="protein sequence ID" value="KAG2578871.1"/>
    <property type="molecule type" value="Genomic_DNA"/>
</dbReference>
<protein>
    <submittedName>
        <fullName evidence="2">Uncharacterized protein</fullName>
    </submittedName>
</protein>
<evidence type="ECO:0000313" key="2">
    <source>
        <dbReference type="EMBL" id="KAG2578871.1"/>
    </source>
</evidence>
<gene>
    <name evidence="2" type="ORF">PVAP13_6NG135609</name>
</gene>
<reference evidence="2" key="1">
    <citation type="submission" date="2020-05" db="EMBL/GenBank/DDBJ databases">
        <title>WGS assembly of Panicum virgatum.</title>
        <authorList>
            <person name="Lovell J.T."/>
            <person name="Jenkins J."/>
            <person name="Shu S."/>
            <person name="Juenger T.E."/>
            <person name="Schmutz J."/>
        </authorList>
    </citation>
    <scope>NUCLEOTIDE SEQUENCE</scope>
    <source>
        <strain evidence="2">AP13</strain>
    </source>
</reference>
<name>A0A8T0R031_PANVG</name>
<sequence>MNGAAIPARPSPVFLCRFKVLVTTATVLVLICAADKAHEESLKKTIEVDRLIDMVSDANPREGEKYKDQGPSASNLFECLYRIKRNDTPYIQIAIAC</sequence>
<dbReference type="Proteomes" id="UP000823388">
    <property type="component" value="Chromosome 6N"/>
</dbReference>
<evidence type="ECO:0000313" key="3">
    <source>
        <dbReference type="Proteomes" id="UP000823388"/>
    </source>
</evidence>
<feature type="signal peptide" evidence="1">
    <location>
        <begin position="1"/>
        <end position="39"/>
    </location>
</feature>
<keyword evidence="1" id="KW-0732">Signal</keyword>
<comment type="caution">
    <text evidence="2">The sequence shown here is derived from an EMBL/GenBank/DDBJ whole genome shotgun (WGS) entry which is preliminary data.</text>
</comment>
<keyword evidence="3" id="KW-1185">Reference proteome</keyword>
<feature type="chain" id="PRO_5035900152" evidence="1">
    <location>
        <begin position="40"/>
        <end position="97"/>
    </location>
</feature>
<evidence type="ECO:0000256" key="1">
    <source>
        <dbReference type="SAM" id="SignalP"/>
    </source>
</evidence>
<proteinExistence type="predicted"/>
<organism evidence="2 3">
    <name type="scientific">Panicum virgatum</name>
    <name type="common">Blackwell switchgrass</name>
    <dbReference type="NCBI Taxonomy" id="38727"/>
    <lineage>
        <taxon>Eukaryota</taxon>
        <taxon>Viridiplantae</taxon>
        <taxon>Streptophyta</taxon>
        <taxon>Embryophyta</taxon>
        <taxon>Tracheophyta</taxon>
        <taxon>Spermatophyta</taxon>
        <taxon>Magnoliopsida</taxon>
        <taxon>Liliopsida</taxon>
        <taxon>Poales</taxon>
        <taxon>Poaceae</taxon>
        <taxon>PACMAD clade</taxon>
        <taxon>Panicoideae</taxon>
        <taxon>Panicodae</taxon>
        <taxon>Paniceae</taxon>
        <taxon>Panicinae</taxon>
        <taxon>Panicum</taxon>
        <taxon>Panicum sect. Hiantes</taxon>
    </lineage>
</organism>
<dbReference type="AlphaFoldDB" id="A0A8T0R031"/>